<comment type="caution">
    <text evidence="1">The sequence shown here is derived from an EMBL/GenBank/DDBJ whole genome shotgun (WGS) entry which is preliminary data.</text>
</comment>
<gene>
    <name evidence="1" type="ORF">ACFOY1_00955</name>
</gene>
<sequence>MNTSTTRDMNATSRIVGTLDNGMILEVSIEDLHFTAYAVISEPDVNAVADFVPQEQFEADGDLHVAAVGHAEDADEQVSSVAFNMNPGDAAVFLCIDTAAYRATLEALGQPQDAGGAAH</sequence>
<reference evidence="2" key="1">
    <citation type="journal article" date="2019" name="Int. J. Syst. Evol. Microbiol.">
        <title>The Global Catalogue of Microorganisms (GCM) 10K type strain sequencing project: providing services to taxonomists for standard genome sequencing and annotation.</title>
        <authorList>
            <consortium name="The Broad Institute Genomics Platform"/>
            <consortium name="The Broad Institute Genome Sequencing Center for Infectious Disease"/>
            <person name="Wu L."/>
            <person name="Ma J."/>
        </authorList>
    </citation>
    <scope>NUCLEOTIDE SEQUENCE [LARGE SCALE GENOMIC DNA]</scope>
    <source>
        <strain evidence="2">LMG 24813</strain>
    </source>
</reference>
<evidence type="ECO:0000313" key="2">
    <source>
        <dbReference type="Proteomes" id="UP001595848"/>
    </source>
</evidence>
<organism evidence="1 2">
    <name type="scientific">Candidimonas humi</name>
    <dbReference type="NCBI Taxonomy" id="683355"/>
    <lineage>
        <taxon>Bacteria</taxon>
        <taxon>Pseudomonadati</taxon>
        <taxon>Pseudomonadota</taxon>
        <taxon>Betaproteobacteria</taxon>
        <taxon>Burkholderiales</taxon>
        <taxon>Alcaligenaceae</taxon>
        <taxon>Candidimonas</taxon>
    </lineage>
</organism>
<dbReference type="RefSeq" id="WP_246600244.1">
    <property type="nucleotide sequence ID" value="NZ_JAHTBN010000001.1"/>
</dbReference>
<proteinExistence type="predicted"/>
<keyword evidence="2" id="KW-1185">Reference proteome</keyword>
<dbReference type="EMBL" id="JBHSBV010000001">
    <property type="protein sequence ID" value="MFC4199507.1"/>
    <property type="molecule type" value="Genomic_DNA"/>
</dbReference>
<name>A0ABV8NVP2_9BURK</name>
<protein>
    <submittedName>
        <fullName evidence="1">Uncharacterized protein</fullName>
    </submittedName>
</protein>
<evidence type="ECO:0000313" key="1">
    <source>
        <dbReference type="EMBL" id="MFC4199507.1"/>
    </source>
</evidence>
<accession>A0ABV8NVP2</accession>
<dbReference type="Proteomes" id="UP001595848">
    <property type="component" value="Unassembled WGS sequence"/>
</dbReference>